<accession>A0ABS9E5Y7</accession>
<feature type="domain" description="Semialdehyde dehydrogenase NAD-binding" evidence="7">
    <location>
        <begin position="6"/>
        <end position="146"/>
    </location>
</feature>
<evidence type="ECO:0000256" key="4">
    <source>
        <dbReference type="ARBA" id="ARBA00023002"/>
    </source>
</evidence>
<evidence type="ECO:0000256" key="6">
    <source>
        <dbReference type="PROSITE-ProRule" id="PRU10010"/>
    </source>
</evidence>
<dbReference type="PROSITE" id="PS01224">
    <property type="entry name" value="ARGC"/>
    <property type="match status" value="1"/>
</dbReference>
<dbReference type="NCBIfam" id="TIGR01850">
    <property type="entry name" value="argC"/>
    <property type="match status" value="1"/>
</dbReference>
<dbReference type="EC" id="1.2.1.38" evidence="5"/>
<dbReference type="InterPro" id="IPR036291">
    <property type="entry name" value="NAD(P)-bd_dom_sf"/>
</dbReference>
<evidence type="ECO:0000256" key="1">
    <source>
        <dbReference type="ARBA" id="ARBA00022571"/>
    </source>
</evidence>
<comment type="caution">
    <text evidence="8">The sequence shown here is derived from an EMBL/GenBank/DDBJ whole genome shotgun (WGS) entry which is preliminary data.</text>
</comment>
<dbReference type="SUPFAM" id="SSF51735">
    <property type="entry name" value="NAD(P)-binding Rossmann-fold domains"/>
    <property type="match status" value="1"/>
</dbReference>
<evidence type="ECO:0000313" key="9">
    <source>
        <dbReference type="Proteomes" id="UP001201217"/>
    </source>
</evidence>
<dbReference type="PANTHER" id="PTHR32338:SF10">
    <property type="entry name" value="N-ACETYL-GAMMA-GLUTAMYL-PHOSPHATE REDUCTASE, CHLOROPLASTIC-RELATED"/>
    <property type="match status" value="1"/>
</dbReference>
<dbReference type="InterPro" id="IPR050085">
    <property type="entry name" value="AGPR"/>
</dbReference>
<dbReference type="InterPro" id="IPR023013">
    <property type="entry name" value="AGPR_AS"/>
</dbReference>
<dbReference type="Pfam" id="PF22698">
    <property type="entry name" value="Semialdhyde_dhC_1"/>
    <property type="match status" value="1"/>
</dbReference>
<comment type="function">
    <text evidence="5">Catalyzes the NADPH-dependent reduction of N-acetyl-5-glutamyl phosphate to yield N-acetyl-L-glutamate 5-semialdehyde.</text>
</comment>
<keyword evidence="5" id="KW-0963">Cytoplasm</keyword>
<comment type="subcellular location">
    <subcellularLocation>
        <location evidence="5">Cytoplasm</location>
    </subcellularLocation>
</comment>
<dbReference type="HAMAP" id="MF_00150">
    <property type="entry name" value="ArgC_type1"/>
    <property type="match status" value="1"/>
</dbReference>
<dbReference type="EMBL" id="JAKGTI010000001">
    <property type="protein sequence ID" value="MCF4098222.1"/>
    <property type="molecule type" value="Genomic_DNA"/>
</dbReference>
<dbReference type="CDD" id="cd17895">
    <property type="entry name" value="AGPR_1_N"/>
    <property type="match status" value="1"/>
</dbReference>
<dbReference type="Pfam" id="PF01118">
    <property type="entry name" value="Semialdhyde_dh"/>
    <property type="match status" value="1"/>
</dbReference>
<keyword evidence="4 5" id="KW-0560">Oxidoreductase</keyword>
<dbReference type="GO" id="GO:0003942">
    <property type="term" value="F:N-acetyl-gamma-glutamyl-phosphate reductase activity"/>
    <property type="evidence" value="ECO:0007669"/>
    <property type="project" value="UniProtKB-EC"/>
</dbReference>
<keyword evidence="9" id="KW-1185">Reference proteome</keyword>
<proteinExistence type="inferred from homology"/>
<dbReference type="Gene3D" id="3.30.360.10">
    <property type="entry name" value="Dihydrodipicolinate Reductase, domain 2"/>
    <property type="match status" value="1"/>
</dbReference>
<protein>
    <recommendedName>
        <fullName evidence="5">N-acetyl-gamma-glutamyl-phosphate reductase</fullName>
        <shortName evidence="5">AGPR</shortName>
        <ecNumber evidence="5">1.2.1.38</ecNumber>
    </recommendedName>
    <alternativeName>
        <fullName evidence="5">N-acetyl-glutamate semialdehyde dehydrogenase</fullName>
        <shortName evidence="5">NAGSA dehydrogenase</shortName>
    </alternativeName>
</protein>
<evidence type="ECO:0000259" key="7">
    <source>
        <dbReference type="SMART" id="SM00859"/>
    </source>
</evidence>
<comment type="pathway">
    <text evidence="5">Amino-acid biosynthesis; L-arginine biosynthesis; N(2)-acetyl-L-ornithine from L-glutamate: step 3/4.</text>
</comment>
<reference evidence="8 9" key="1">
    <citation type="submission" date="2022-01" db="EMBL/GenBank/DDBJ databases">
        <title>Maritalea mediterranea sp. nov., isolated from marine plastic residues from the Malva-rosa beach (Valencia, Spain).</title>
        <authorList>
            <person name="Vidal-Verdu A."/>
            <person name="Molina-Menor E."/>
            <person name="Pascual J."/>
            <person name="Pereto J."/>
            <person name="Porcar M."/>
        </authorList>
    </citation>
    <scope>NUCLEOTIDE SEQUENCE [LARGE SCALE GENOMIC DNA]</scope>
    <source>
        <strain evidence="8 9">P4.10X</strain>
    </source>
</reference>
<evidence type="ECO:0000256" key="3">
    <source>
        <dbReference type="ARBA" id="ARBA00022857"/>
    </source>
</evidence>
<feature type="active site" evidence="5 6">
    <location>
        <position position="154"/>
    </location>
</feature>
<dbReference type="SMART" id="SM00859">
    <property type="entry name" value="Semialdhyde_dh"/>
    <property type="match status" value="1"/>
</dbReference>
<dbReference type="InterPro" id="IPR000706">
    <property type="entry name" value="AGPR_type-1"/>
</dbReference>
<dbReference type="PANTHER" id="PTHR32338">
    <property type="entry name" value="N-ACETYL-GAMMA-GLUTAMYL-PHOSPHATE REDUCTASE, CHLOROPLASTIC-RELATED-RELATED"/>
    <property type="match status" value="1"/>
</dbReference>
<evidence type="ECO:0000313" key="8">
    <source>
        <dbReference type="EMBL" id="MCF4098222.1"/>
    </source>
</evidence>
<dbReference type="InterPro" id="IPR000534">
    <property type="entry name" value="Semialdehyde_DH_NAD-bd"/>
</dbReference>
<evidence type="ECO:0000256" key="5">
    <source>
        <dbReference type="HAMAP-Rule" id="MF_00150"/>
    </source>
</evidence>
<dbReference type="InterPro" id="IPR058924">
    <property type="entry name" value="AGPR_dimerisation_dom"/>
</dbReference>
<comment type="catalytic activity">
    <reaction evidence="5">
        <text>N-acetyl-L-glutamate 5-semialdehyde + phosphate + NADP(+) = N-acetyl-L-glutamyl 5-phosphate + NADPH + H(+)</text>
        <dbReference type="Rhea" id="RHEA:21588"/>
        <dbReference type="ChEBI" id="CHEBI:15378"/>
        <dbReference type="ChEBI" id="CHEBI:29123"/>
        <dbReference type="ChEBI" id="CHEBI:43474"/>
        <dbReference type="ChEBI" id="CHEBI:57783"/>
        <dbReference type="ChEBI" id="CHEBI:57936"/>
        <dbReference type="ChEBI" id="CHEBI:58349"/>
        <dbReference type="EC" id="1.2.1.38"/>
    </reaction>
</comment>
<dbReference type="RefSeq" id="WP_236113754.1">
    <property type="nucleotide sequence ID" value="NZ_JAKGTI010000001.1"/>
</dbReference>
<comment type="similarity">
    <text evidence="5">Belongs to the NAGSA dehydrogenase family. Type 1 subfamily.</text>
</comment>
<dbReference type="CDD" id="cd23934">
    <property type="entry name" value="AGPR_1_C"/>
    <property type="match status" value="1"/>
</dbReference>
<dbReference type="Gene3D" id="3.40.50.720">
    <property type="entry name" value="NAD(P)-binding Rossmann-like Domain"/>
    <property type="match status" value="1"/>
</dbReference>
<name>A0ABS9E5Y7_9HYPH</name>
<dbReference type="SUPFAM" id="SSF55347">
    <property type="entry name" value="Glyceraldehyde-3-phosphate dehydrogenase-like, C-terminal domain"/>
    <property type="match status" value="1"/>
</dbReference>
<keyword evidence="2 5" id="KW-0028">Amino-acid biosynthesis</keyword>
<sequence>MSNKLKAALLGASGYTGADLLRIGVLHPQLEFTALTANTHAGKPLGAVFPHLDGLGLPQLQQTDELNWQDFDVVFCGLPHATSQEIIAEIVENHDRPRIIDMSADYRLRDPDSYQKWYGNKHVAPHLQEKAAYGLSEHYREQIKDARIIACPGCYPTAALMALIPLAKAALVDPADIVIDAKSGVSGAGRGLKQNTLMAEAGESLSPYAVASHRHSAELDQEISLAAGKDVAVGFTPHLIPMSRGELVTCHLRLAAGKTAADLRAALKAQYDSEPFVQVLDEGKIPSTSMVRGSNLCKINVFEDRIPGRAIVIATLDNLVKGSAGQAIQNFNIAFGLEETNGLQQVAMFP</sequence>
<evidence type="ECO:0000256" key="2">
    <source>
        <dbReference type="ARBA" id="ARBA00022605"/>
    </source>
</evidence>
<keyword evidence="3 5" id="KW-0521">NADP</keyword>
<gene>
    <name evidence="5 8" type="primary">argC</name>
    <name evidence="8" type="ORF">L1I42_06920</name>
</gene>
<organism evidence="8 9">
    <name type="scientific">Maritalea mediterranea</name>
    <dbReference type="NCBI Taxonomy" id="2909667"/>
    <lineage>
        <taxon>Bacteria</taxon>
        <taxon>Pseudomonadati</taxon>
        <taxon>Pseudomonadota</taxon>
        <taxon>Alphaproteobacteria</taxon>
        <taxon>Hyphomicrobiales</taxon>
        <taxon>Devosiaceae</taxon>
        <taxon>Maritalea</taxon>
    </lineage>
</organism>
<dbReference type="Proteomes" id="UP001201217">
    <property type="component" value="Unassembled WGS sequence"/>
</dbReference>
<keyword evidence="1 5" id="KW-0055">Arginine biosynthesis</keyword>